<protein>
    <submittedName>
        <fullName evidence="4">4'-phosphopantetheinyl transferase family protein</fullName>
    </submittedName>
</protein>
<evidence type="ECO:0000256" key="2">
    <source>
        <dbReference type="ARBA" id="ARBA00022679"/>
    </source>
</evidence>
<evidence type="ECO:0000313" key="5">
    <source>
        <dbReference type="Proteomes" id="UP001596996"/>
    </source>
</evidence>
<dbReference type="InterPro" id="IPR050559">
    <property type="entry name" value="P-Pant_transferase_sf"/>
</dbReference>
<dbReference type="SUPFAM" id="SSF56214">
    <property type="entry name" value="4'-phosphopantetheinyl transferase"/>
    <property type="match status" value="2"/>
</dbReference>
<dbReference type="Gene3D" id="3.90.470.20">
    <property type="entry name" value="4'-phosphopantetheinyl transferase domain"/>
    <property type="match status" value="1"/>
</dbReference>
<dbReference type="InterPro" id="IPR037143">
    <property type="entry name" value="4-PPantetheinyl_Trfase_dom_sf"/>
</dbReference>
<dbReference type="GO" id="GO:0016740">
    <property type="term" value="F:transferase activity"/>
    <property type="evidence" value="ECO:0007669"/>
    <property type="project" value="UniProtKB-KW"/>
</dbReference>
<reference evidence="5" key="1">
    <citation type="journal article" date="2019" name="Int. J. Syst. Evol. Microbiol.">
        <title>The Global Catalogue of Microorganisms (GCM) 10K type strain sequencing project: providing services to taxonomists for standard genome sequencing and annotation.</title>
        <authorList>
            <consortium name="The Broad Institute Genomics Platform"/>
            <consortium name="The Broad Institute Genome Sequencing Center for Infectious Disease"/>
            <person name="Wu L."/>
            <person name="Ma J."/>
        </authorList>
    </citation>
    <scope>NUCLEOTIDE SEQUENCE [LARGE SCALE GENOMIC DNA]</scope>
    <source>
        <strain evidence="5">CCUG 61707</strain>
    </source>
</reference>
<organism evidence="4 5">
    <name type="scientific">Seminibacterium arietis</name>
    <dbReference type="NCBI Taxonomy" id="1173502"/>
    <lineage>
        <taxon>Bacteria</taxon>
        <taxon>Pseudomonadati</taxon>
        <taxon>Pseudomonadota</taxon>
        <taxon>Gammaproteobacteria</taxon>
        <taxon>Pasteurellales</taxon>
        <taxon>Pasteurellaceae</taxon>
        <taxon>Seminibacterium</taxon>
    </lineage>
</organism>
<feature type="domain" description="4'-phosphopantetheinyl transferase" evidence="3">
    <location>
        <begin position="120"/>
        <end position="185"/>
    </location>
</feature>
<keyword evidence="5" id="KW-1185">Reference proteome</keyword>
<dbReference type="Pfam" id="PF01648">
    <property type="entry name" value="ACPS"/>
    <property type="match status" value="1"/>
</dbReference>
<evidence type="ECO:0000313" key="4">
    <source>
        <dbReference type="EMBL" id="MFD0966588.1"/>
    </source>
</evidence>
<dbReference type="PANTHER" id="PTHR12215">
    <property type="entry name" value="PHOSPHOPANTETHEINE TRANSFERASE"/>
    <property type="match status" value="1"/>
</dbReference>
<comment type="similarity">
    <text evidence="1">Belongs to the P-Pant transferase superfamily. Gsp/Sfp/HetI/AcpT family.</text>
</comment>
<dbReference type="PANTHER" id="PTHR12215:SF10">
    <property type="entry name" value="L-AMINOADIPATE-SEMIALDEHYDE DEHYDROGENASE-PHOSPHOPANTETHEINYL TRANSFERASE"/>
    <property type="match status" value="1"/>
</dbReference>
<dbReference type="EMBL" id="JBHTJN010000011">
    <property type="protein sequence ID" value="MFD0966588.1"/>
    <property type="molecule type" value="Genomic_DNA"/>
</dbReference>
<keyword evidence="2 4" id="KW-0808">Transferase</keyword>
<proteinExistence type="inferred from homology"/>
<dbReference type="Proteomes" id="UP001596996">
    <property type="component" value="Unassembled WGS sequence"/>
</dbReference>
<evidence type="ECO:0000256" key="1">
    <source>
        <dbReference type="ARBA" id="ARBA00010990"/>
    </source>
</evidence>
<dbReference type="InterPro" id="IPR008278">
    <property type="entry name" value="4-PPantetheinyl_Trfase_dom"/>
</dbReference>
<gene>
    <name evidence="4" type="ORF">ACFQ02_07020</name>
</gene>
<evidence type="ECO:0000259" key="3">
    <source>
        <dbReference type="Pfam" id="PF01648"/>
    </source>
</evidence>
<name>A0ABW3I9W2_9PAST</name>
<accession>A0ABW3I9W2</accession>
<sequence>MSTTFECAWQNKMILIAWGKTTENSCWQQIRRNLVHDDLLKYNGNSRIQQRQKCRYLAYFLLKQLLQEAEISTALLNKIERTVSGRPHFQAEHVDFNISHSSDWVAVILKVSNKEQKSVVGIDIELPVRSRNYTALLTQFTAKSEQNWFEKQSNKEASFYRIWCLREAVLKSQGVGIAKLSSIEHNPLDLQINTPFCPQGELIFTSELPFYLAYFSNRNAQKVRYFLLQHDKLIEEKLNKQLKYQVN</sequence>
<dbReference type="RefSeq" id="WP_380820994.1">
    <property type="nucleotide sequence ID" value="NZ_JBHTJN010000011.1"/>
</dbReference>
<comment type="caution">
    <text evidence="4">The sequence shown here is derived from an EMBL/GenBank/DDBJ whole genome shotgun (WGS) entry which is preliminary data.</text>
</comment>